<evidence type="ECO:0000313" key="2">
    <source>
        <dbReference type="Proteomes" id="UP000093523"/>
    </source>
</evidence>
<dbReference type="PIRSF" id="PIRSF037225">
    <property type="entry name" value="UCP037225"/>
    <property type="match status" value="1"/>
</dbReference>
<dbReference type="EMBL" id="MAJU01000008">
    <property type="protein sequence ID" value="OCH21749.1"/>
    <property type="molecule type" value="Genomic_DNA"/>
</dbReference>
<dbReference type="STRING" id="688.A6E04_07755"/>
<dbReference type="AlphaFoldDB" id="A0A1B9P071"/>
<dbReference type="InterPro" id="IPR017143">
    <property type="entry name" value="UCP037225"/>
</dbReference>
<dbReference type="InterPro" id="IPR025990">
    <property type="entry name" value="zinc_ribbon_bacterial"/>
</dbReference>
<dbReference type="Pfam" id="PF14255">
    <property type="entry name" value="Zn_ribbon_21"/>
    <property type="match status" value="1"/>
</dbReference>
<gene>
    <name evidence="1" type="ORF">A6E04_07755</name>
</gene>
<dbReference type="OrthoDB" id="9814566at2"/>
<protein>
    <recommendedName>
        <fullName evidence="3">CPXCG motif-containing cysteine-rich protein</fullName>
    </recommendedName>
</protein>
<evidence type="ECO:0000313" key="1">
    <source>
        <dbReference type="EMBL" id="OCH21749.1"/>
    </source>
</evidence>
<name>A0A1B9P071_ALILO</name>
<reference evidence="1 2" key="1">
    <citation type="submission" date="2016-06" db="EMBL/GenBank/DDBJ databases">
        <authorList>
            <person name="Kjaerup R.B."/>
            <person name="Dalgaard T.S."/>
            <person name="Juul-Madsen H.R."/>
        </authorList>
    </citation>
    <scope>NUCLEOTIDE SEQUENCE [LARGE SCALE GENOMIC DNA]</scope>
    <source>
        <strain evidence="1 2">1S159</strain>
    </source>
</reference>
<proteinExistence type="predicted"/>
<organism evidence="1 2">
    <name type="scientific">Aliivibrio logei</name>
    <name type="common">Vibrio logei</name>
    <dbReference type="NCBI Taxonomy" id="688"/>
    <lineage>
        <taxon>Bacteria</taxon>
        <taxon>Pseudomonadati</taxon>
        <taxon>Pseudomonadota</taxon>
        <taxon>Gammaproteobacteria</taxon>
        <taxon>Vibrionales</taxon>
        <taxon>Vibrionaceae</taxon>
        <taxon>Aliivibrio</taxon>
    </lineage>
</organism>
<evidence type="ECO:0008006" key="3">
    <source>
        <dbReference type="Google" id="ProtNLM"/>
    </source>
</evidence>
<dbReference type="Proteomes" id="UP000093523">
    <property type="component" value="Unassembled WGS sequence"/>
</dbReference>
<accession>A0A1B9P071</accession>
<comment type="caution">
    <text evidence="1">The sequence shown here is derived from an EMBL/GenBank/DDBJ whole genome shotgun (WGS) entry which is preliminary data.</text>
</comment>
<sequence>MEFLHEETILCPYCNESIVILVDQEDLDQEYIDDCSVCCRPIRIQVTTNDNDELVVTVCDENEA</sequence>
<dbReference type="RefSeq" id="WP_065610360.1">
    <property type="nucleotide sequence ID" value="NZ_CAWMPN010000008.1"/>
</dbReference>